<keyword evidence="3" id="KW-0723">Serine/threonine-protein kinase</keyword>
<dbReference type="PANTHER" id="PTHR11584">
    <property type="entry name" value="SERINE/THREONINE PROTEIN KINASE"/>
    <property type="match status" value="1"/>
</dbReference>
<evidence type="ECO:0000256" key="7">
    <source>
        <dbReference type="ARBA" id="ARBA00022840"/>
    </source>
</evidence>
<evidence type="ECO:0000313" key="18">
    <source>
        <dbReference type="Proteomes" id="UP001187682"/>
    </source>
</evidence>
<dbReference type="InterPro" id="IPR029458">
    <property type="entry name" value="Ras-bd_By2"/>
</dbReference>
<feature type="domain" description="SAM" evidence="15">
    <location>
        <begin position="64"/>
        <end position="127"/>
    </location>
</feature>
<keyword evidence="18" id="KW-1185">Reference proteome</keyword>
<dbReference type="SUPFAM" id="SSF47769">
    <property type="entry name" value="SAM/Pointed domain"/>
    <property type="match status" value="1"/>
</dbReference>
<dbReference type="FunFam" id="1.10.150.50:FF:000075">
    <property type="entry name" value="Serine/threonine-protein kinase STE11"/>
    <property type="match status" value="1"/>
</dbReference>
<dbReference type="Gene3D" id="1.10.150.50">
    <property type="entry name" value="Transcription Factor, Ets-1"/>
    <property type="match status" value="1"/>
</dbReference>
<dbReference type="Pfam" id="PF00069">
    <property type="entry name" value="Pkinase"/>
    <property type="match status" value="1"/>
</dbReference>
<proteinExistence type="inferred from homology"/>
<evidence type="ECO:0000256" key="8">
    <source>
        <dbReference type="ARBA" id="ARBA00047559"/>
    </source>
</evidence>
<feature type="compositionally biased region" description="Polar residues" evidence="13">
    <location>
        <begin position="162"/>
        <end position="173"/>
    </location>
</feature>
<evidence type="ECO:0000256" key="2">
    <source>
        <dbReference type="ARBA" id="ARBA00012406"/>
    </source>
</evidence>
<evidence type="ECO:0000256" key="10">
    <source>
        <dbReference type="ARBA" id="ARBA00048130"/>
    </source>
</evidence>
<evidence type="ECO:0000256" key="5">
    <source>
        <dbReference type="ARBA" id="ARBA00022741"/>
    </source>
</evidence>
<dbReference type="PROSITE" id="PS50105">
    <property type="entry name" value="SAM_DOMAIN"/>
    <property type="match status" value="1"/>
</dbReference>
<feature type="region of interest" description="Disordered" evidence="13">
    <location>
        <begin position="141"/>
        <end position="218"/>
    </location>
</feature>
<keyword evidence="4" id="KW-0808">Transferase</keyword>
<dbReference type="FunFam" id="3.10.20.90:FF:000214">
    <property type="entry name" value="Serine/threonine-protein kinase STE11"/>
    <property type="match status" value="1"/>
</dbReference>
<dbReference type="PROSITE" id="PS50011">
    <property type="entry name" value="PROTEIN_KINASE_DOM"/>
    <property type="match status" value="1"/>
</dbReference>
<dbReference type="PANTHER" id="PTHR11584:SF369">
    <property type="entry name" value="MITOGEN-ACTIVATED PROTEIN KINASE KINASE KINASE 19-RELATED"/>
    <property type="match status" value="1"/>
</dbReference>
<feature type="binding site" evidence="12">
    <location>
        <position position="609"/>
    </location>
    <ligand>
        <name>ATP</name>
        <dbReference type="ChEBI" id="CHEBI:30616"/>
    </ligand>
</feature>
<evidence type="ECO:0000256" key="4">
    <source>
        <dbReference type="ARBA" id="ARBA00022679"/>
    </source>
</evidence>
<feature type="compositionally biased region" description="Polar residues" evidence="13">
    <location>
        <begin position="504"/>
        <end position="521"/>
    </location>
</feature>
<dbReference type="Gene3D" id="3.10.20.90">
    <property type="entry name" value="Phosphatidylinositol 3-kinase Catalytic Subunit, Chain A, domain 1"/>
    <property type="match status" value="1"/>
</dbReference>
<feature type="region of interest" description="Disordered" evidence="13">
    <location>
        <begin position="492"/>
        <end position="550"/>
    </location>
</feature>
<comment type="caution">
    <text evidence="17">The sequence shown here is derived from an EMBL/GenBank/DDBJ whole genome shotgun (WGS) entry which is preliminary data.</text>
</comment>
<evidence type="ECO:0000259" key="16">
    <source>
        <dbReference type="PROSITE" id="PS50200"/>
    </source>
</evidence>
<dbReference type="FunFam" id="3.30.200.20:FF:000387">
    <property type="entry name" value="Serine/threonine-protein kinase STE11"/>
    <property type="match status" value="1"/>
</dbReference>
<dbReference type="InterPro" id="IPR011009">
    <property type="entry name" value="Kinase-like_dom_sf"/>
</dbReference>
<evidence type="ECO:0000256" key="6">
    <source>
        <dbReference type="ARBA" id="ARBA00022777"/>
    </source>
</evidence>
<evidence type="ECO:0000256" key="13">
    <source>
        <dbReference type="SAM" id="MobiDB-lite"/>
    </source>
</evidence>
<comment type="similarity">
    <text evidence="1">Belongs to the protein kinase superfamily. STE Ser/Thr protein kinase family. MAP kinase kinase kinase subfamily.</text>
</comment>
<dbReference type="EMBL" id="ONZQ02000007">
    <property type="protein sequence ID" value="SPO02747.1"/>
    <property type="molecule type" value="Genomic_DNA"/>
</dbReference>
<dbReference type="AlphaFoldDB" id="A0AAE8SW88"/>
<dbReference type="Pfam" id="PF14847">
    <property type="entry name" value="Ras_bdg_2"/>
    <property type="match status" value="1"/>
</dbReference>
<dbReference type="Proteomes" id="UP001187682">
    <property type="component" value="Unassembled WGS sequence"/>
</dbReference>
<evidence type="ECO:0000259" key="14">
    <source>
        <dbReference type="PROSITE" id="PS50011"/>
    </source>
</evidence>
<dbReference type="InterPro" id="IPR000719">
    <property type="entry name" value="Prot_kinase_dom"/>
</dbReference>
<dbReference type="SMART" id="SM00220">
    <property type="entry name" value="S_TKc"/>
    <property type="match status" value="1"/>
</dbReference>
<sequence>MAMLASKTPAYAPLGSASLPPNVQSSNMAPPRRVQAIAAPSQPFASPTESEFSEGDGPDSVKNWDVDRVCDYLRTVKCGEYEKIFRKNHINGENLLEMDKETLKEMGIDKVGDRVRLFLGIKKLRTRAYANVKKRNRDSFGGLDIQYAPSNPGGSPRHMRTMGQSSGGRQQYARQYYDTGSALDTSRPNSPLPTADLRRPHIGHGSRHPGSPAEPPSARLGQDVIRVISTNGVTKVVKIADCSTCEEVMRVTLRKFALREDHERNYCFWVLDGLEPNPHQTRRLGDTELWRIIKDQKRPERNRLILRRVPAGEPGESELQRAAAIAMEEASQTHARSMEKVDKRSQKLNQLLGDGWDEDAQNEPSGVGYTSRHQEPLRRTGTLRPFGGLRPPSELITSDLTSYFPDHAREDIDRTARMSLRRSTRLSRVNHRLSVASSLSFASTIPDIPPIPTIADAWLSGGGGQGKTRSQNALSRIPHGFRDSVASSMLEPLQEESPIDGSRKSFTSFGDSGSETASVSVTDPEGHTVMRRTTYYDGSGDSTGSGSFHDIKEALDEDGEDVDEDLQSFLAGDSWDDNKWMKGALIGQGSFGSVYLALHAITGELIAVKQVESPAAGANSTNDNRKKSMIEALKREIALLRDLKHPNIVQYLGCSSSGEYLNIFLEYVAGGSVQTMLNSYGALPEPLVRSFVRQILTGLSYLHGKDIIHRDIKGANILVDNKGTIKISDFGISKKLEASNILSGAHNNKNRPSLQGSVFWMAPEVVKQTSHTRKADIWSLGCLVVEMMTGAHPFPDSTQLQAIFKIGGGRTAPTIPEHASPEAKEFLQRTFEIDHEKRPDADELMLSPFLTPIT</sequence>
<dbReference type="FunFam" id="1.10.510.10:FF:000334">
    <property type="entry name" value="Serine/threonine-protein kinase STE11"/>
    <property type="match status" value="1"/>
</dbReference>
<accession>A0AAE8SW88</accession>
<evidence type="ECO:0000256" key="12">
    <source>
        <dbReference type="PROSITE-ProRule" id="PRU10141"/>
    </source>
</evidence>
<comment type="catalytic activity">
    <reaction evidence="9">
        <text>L-threonyl-[protein] + ATP = O-phospho-L-threonyl-[protein] + ADP + H(+)</text>
        <dbReference type="Rhea" id="RHEA:46608"/>
        <dbReference type="Rhea" id="RHEA-COMP:11060"/>
        <dbReference type="Rhea" id="RHEA-COMP:11605"/>
        <dbReference type="ChEBI" id="CHEBI:15378"/>
        <dbReference type="ChEBI" id="CHEBI:30013"/>
        <dbReference type="ChEBI" id="CHEBI:30616"/>
        <dbReference type="ChEBI" id="CHEBI:61977"/>
        <dbReference type="ChEBI" id="CHEBI:456216"/>
        <dbReference type="EC" id="2.7.11.24"/>
    </reaction>
    <physiologicalReaction direction="left-to-right" evidence="9">
        <dbReference type="Rhea" id="RHEA:46609"/>
    </physiologicalReaction>
</comment>
<evidence type="ECO:0000256" key="11">
    <source>
        <dbReference type="ARBA" id="ARBA00048329"/>
    </source>
</evidence>
<dbReference type="InterPro" id="IPR013761">
    <property type="entry name" value="SAM/pointed_sf"/>
</dbReference>
<dbReference type="SUPFAM" id="SSF56112">
    <property type="entry name" value="Protein kinase-like (PK-like)"/>
    <property type="match status" value="1"/>
</dbReference>
<evidence type="ECO:0000256" key="9">
    <source>
        <dbReference type="ARBA" id="ARBA00047919"/>
    </source>
</evidence>
<feature type="region of interest" description="Disordered" evidence="13">
    <location>
        <begin position="1"/>
        <end position="59"/>
    </location>
</feature>
<feature type="domain" description="Protein kinase" evidence="14">
    <location>
        <begin position="580"/>
        <end position="850"/>
    </location>
</feature>
<dbReference type="Gene3D" id="1.10.510.10">
    <property type="entry name" value="Transferase(Phosphotransferase) domain 1"/>
    <property type="match status" value="1"/>
</dbReference>
<dbReference type="InterPro" id="IPR017441">
    <property type="entry name" value="Protein_kinase_ATP_BS"/>
</dbReference>
<comment type="catalytic activity">
    <reaction evidence="10">
        <text>L-seryl-[protein] + ATP = O-phospho-L-seryl-[protein] + ADP + H(+)</text>
        <dbReference type="Rhea" id="RHEA:17989"/>
        <dbReference type="Rhea" id="RHEA-COMP:9863"/>
        <dbReference type="Rhea" id="RHEA-COMP:11604"/>
        <dbReference type="ChEBI" id="CHEBI:15378"/>
        <dbReference type="ChEBI" id="CHEBI:29999"/>
        <dbReference type="ChEBI" id="CHEBI:30616"/>
        <dbReference type="ChEBI" id="CHEBI:83421"/>
        <dbReference type="ChEBI" id="CHEBI:456216"/>
        <dbReference type="EC" id="2.7.11.24"/>
    </reaction>
    <physiologicalReaction direction="left-to-right" evidence="10">
        <dbReference type="Rhea" id="RHEA:17990"/>
    </physiologicalReaction>
</comment>
<dbReference type="Pfam" id="PF07647">
    <property type="entry name" value="SAM_2"/>
    <property type="match status" value="1"/>
</dbReference>
<evidence type="ECO:0000313" key="17">
    <source>
        <dbReference type="EMBL" id="SPO02747.1"/>
    </source>
</evidence>
<comment type="catalytic activity">
    <reaction evidence="8">
        <text>L-threonyl-[protein] + ATP = O-phospho-L-threonyl-[protein] + ADP + H(+)</text>
        <dbReference type="Rhea" id="RHEA:46608"/>
        <dbReference type="Rhea" id="RHEA-COMP:11060"/>
        <dbReference type="Rhea" id="RHEA-COMP:11605"/>
        <dbReference type="ChEBI" id="CHEBI:15378"/>
        <dbReference type="ChEBI" id="CHEBI:30013"/>
        <dbReference type="ChEBI" id="CHEBI:30616"/>
        <dbReference type="ChEBI" id="CHEBI:61977"/>
        <dbReference type="ChEBI" id="CHEBI:456216"/>
        <dbReference type="EC" id="2.7.11.25"/>
    </reaction>
</comment>
<dbReference type="InterPro" id="IPR001660">
    <property type="entry name" value="SAM"/>
</dbReference>
<dbReference type="EC" id="2.7.11.25" evidence="2"/>
<dbReference type="SMART" id="SM00454">
    <property type="entry name" value="SAM"/>
    <property type="match status" value="1"/>
</dbReference>
<dbReference type="PROSITE" id="PS50200">
    <property type="entry name" value="RA"/>
    <property type="match status" value="1"/>
</dbReference>
<feature type="compositionally biased region" description="Polar residues" evidence="13">
    <location>
        <begin position="19"/>
        <end position="28"/>
    </location>
</feature>
<feature type="domain" description="Ras-associating" evidence="16">
    <location>
        <begin position="221"/>
        <end position="311"/>
    </location>
</feature>
<dbReference type="GO" id="GO:0004707">
    <property type="term" value="F:MAP kinase activity"/>
    <property type="evidence" value="ECO:0007669"/>
    <property type="project" value="UniProtKB-EC"/>
</dbReference>
<keyword evidence="6 17" id="KW-0418">Kinase</keyword>
<feature type="compositionally biased region" description="Low complexity" evidence="13">
    <location>
        <begin position="533"/>
        <end position="547"/>
    </location>
</feature>
<dbReference type="InterPro" id="IPR008271">
    <property type="entry name" value="Ser/Thr_kinase_AS"/>
</dbReference>
<dbReference type="GO" id="GO:0004709">
    <property type="term" value="F:MAP kinase kinase kinase activity"/>
    <property type="evidence" value="ECO:0007669"/>
    <property type="project" value="UniProtKB-EC"/>
</dbReference>
<dbReference type="PROSITE" id="PS00108">
    <property type="entry name" value="PROTEIN_KINASE_ST"/>
    <property type="match status" value="1"/>
</dbReference>
<dbReference type="PROSITE" id="PS00107">
    <property type="entry name" value="PROTEIN_KINASE_ATP"/>
    <property type="match status" value="1"/>
</dbReference>
<keyword evidence="5 12" id="KW-0547">Nucleotide-binding</keyword>
<keyword evidence="7 12" id="KW-0067">ATP-binding</keyword>
<evidence type="ECO:0000259" key="15">
    <source>
        <dbReference type="PROSITE" id="PS50105"/>
    </source>
</evidence>
<name>A0AAE8SW88_9PEZI</name>
<comment type="catalytic activity">
    <reaction evidence="11">
        <text>L-seryl-[protein] + ATP = O-phospho-L-seryl-[protein] + ADP + H(+)</text>
        <dbReference type="Rhea" id="RHEA:17989"/>
        <dbReference type="Rhea" id="RHEA-COMP:9863"/>
        <dbReference type="Rhea" id="RHEA-COMP:11604"/>
        <dbReference type="ChEBI" id="CHEBI:15378"/>
        <dbReference type="ChEBI" id="CHEBI:29999"/>
        <dbReference type="ChEBI" id="CHEBI:30616"/>
        <dbReference type="ChEBI" id="CHEBI:83421"/>
        <dbReference type="ChEBI" id="CHEBI:456216"/>
        <dbReference type="EC" id="2.7.11.25"/>
    </reaction>
</comment>
<dbReference type="GO" id="GO:0005524">
    <property type="term" value="F:ATP binding"/>
    <property type="evidence" value="ECO:0007669"/>
    <property type="project" value="UniProtKB-UniRule"/>
</dbReference>
<gene>
    <name evidence="17" type="ORF">DNG_05422</name>
</gene>
<organism evidence="17 18">
    <name type="scientific">Cephalotrichum gorgonifer</name>
    <dbReference type="NCBI Taxonomy" id="2041049"/>
    <lineage>
        <taxon>Eukaryota</taxon>
        <taxon>Fungi</taxon>
        <taxon>Dikarya</taxon>
        <taxon>Ascomycota</taxon>
        <taxon>Pezizomycotina</taxon>
        <taxon>Sordariomycetes</taxon>
        <taxon>Hypocreomycetidae</taxon>
        <taxon>Microascales</taxon>
        <taxon>Microascaceae</taxon>
        <taxon>Cephalotrichum</taxon>
    </lineage>
</organism>
<dbReference type="InterPro" id="IPR000159">
    <property type="entry name" value="RA_dom"/>
</dbReference>
<reference evidence="17" key="1">
    <citation type="submission" date="2018-03" db="EMBL/GenBank/DDBJ databases">
        <authorList>
            <person name="Guldener U."/>
        </authorList>
    </citation>
    <scope>NUCLEOTIDE SEQUENCE</scope>
</reference>
<dbReference type="CDD" id="cd09534">
    <property type="entry name" value="SAM_Ste11_fungal"/>
    <property type="match status" value="1"/>
</dbReference>
<protein>
    <recommendedName>
        <fullName evidence="2">mitogen-activated protein kinase kinase kinase</fullName>
        <ecNumber evidence="2">2.7.11.25</ecNumber>
    </recommendedName>
</protein>
<evidence type="ECO:0000256" key="1">
    <source>
        <dbReference type="ARBA" id="ARBA00006529"/>
    </source>
</evidence>
<dbReference type="SMART" id="SM01304">
    <property type="entry name" value="Ras_bdg_2"/>
    <property type="match status" value="1"/>
</dbReference>
<feature type="region of interest" description="Disordered" evidence="13">
    <location>
        <begin position="355"/>
        <end position="391"/>
    </location>
</feature>
<evidence type="ECO:0000256" key="3">
    <source>
        <dbReference type="ARBA" id="ARBA00022527"/>
    </source>
</evidence>